<dbReference type="InterPro" id="IPR006652">
    <property type="entry name" value="Kelch_1"/>
</dbReference>
<dbReference type="Gene3D" id="2.120.10.80">
    <property type="entry name" value="Kelch-type beta propeller"/>
    <property type="match status" value="1"/>
</dbReference>
<organism evidence="1 2">
    <name type="scientific">Kipferlia bialata</name>
    <dbReference type="NCBI Taxonomy" id="797122"/>
    <lineage>
        <taxon>Eukaryota</taxon>
        <taxon>Metamonada</taxon>
        <taxon>Carpediemonas-like organisms</taxon>
        <taxon>Kipferlia</taxon>
    </lineage>
</organism>
<keyword evidence="2" id="KW-1185">Reference proteome</keyword>
<dbReference type="EMBL" id="BDIP01005446">
    <property type="protein sequence ID" value="GIQ89801.1"/>
    <property type="molecule type" value="Genomic_DNA"/>
</dbReference>
<dbReference type="Proteomes" id="UP000265618">
    <property type="component" value="Unassembled WGS sequence"/>
</dbReference>
<protein>
    <submittedName>
        <fullName evidence="1">Uncharacterized protein</fullName>
    </submittedName>
</protein>
<dbReference type="SUPFAM" id="SSF117281">
    <property type="entry name" value="Kelch motif"/>
    <property type="match status" value="1"/>
</dbReference>
<reference evidence="1 2" key="1">
    <citation type="journal article" date="2018" name="PLoS ONE">
        <title>The draft genome of Kipferlia bialata reveals reductive genome evolution in fornicate parasites.</title>
        <authorList>
            <person name="Tanifuji G."/>
            <person name="Takabayashi S."/>
            <person name="Kume K."/>
            <person name="Takagi M."/>
            <person name="Nakayama T."/>
            <person name="Kamikawa R."/>
            <person name="Inagaki Y."/>
            <person name="Hashimoto T."/>
        </authorList>
    </citation>
    <scope>NUCLEOTIDE SEQUENCE [LARGE SCALE GENOMIC DNA]</scope>
    <source>
        <strain evidence="1">NY0173</strain>
    </source>
</reference>
<name>A0A9K3GPH1_9EUKA</name>
<accession>A0A9K3GPH1</accession>
<dbReference type="InterPro" id="IPR015915">
    <property type="entry name" value="Kelch-typ_b-propeller"/>
</dbReference>
<sequence length="101" mass="10715">IDTNTVMALDEDVAPLKIHMLHRADCDDDTFRLEGSVQLASSDHGHGASFTRIGGLVYVFGGLRGDTSNLAATNTLSVIDLATGRVTRVPIPKGAPWPSGR</sequence>
<gene>
    <name evidence="1" type="ORF">KIPB_012375</name>
</gene>
<dbReference type="AlphaFoldDB" id="A0A9K3GPH1"/>
<proteinExistence type="predicted"/>
<evidence type="ECO:0000313" key="2">
    <source>
        <dbReference type="Proteomes" id="UP000265618"/>
    </source>
</evidence>
<comment type="caution">
    <text evidence="1">The sequence shown here is derived from an EMBL/GenBank/DDBJ whole genome shotgun (WGS) entry which is preliminary data.</text>
</comment>
<dbReference type="Pfam" id="PF01344">
    <property type="entry name" value="Kelch_1"/>
    <property type="match status" value="1"/>
</dbReference>
<feature type="non-terminal residue" evidence="1">
    <location>
        <position position="1"/>
    </location>
</feature>
<evidence type="ECO:0000313" key="1">
    <source>
        <dbReference type="EMBL" id="GIQ89801.1"/>
    </source>
</evidence>